<organism evidence="1 2">
    <name type="scientific">Meiothermus luteus</name>
    <dbReference type="NCBI Taxonomy" id="2026184"/>
    <lineage>
        <taxon>Bacteria</taxon>
        <taxon>Thermotogati</taxon>
        <taxon>Deinococcota</taxon>
        <taxon>Deinococci</taxon>
        <taxon>Thermales</taxon>
        <taxon>Thermaceae</taxon>
        <taxon>Meiothermus</taxon>
    </lineage>
</organism>
<name>A0A399F2P9_9DEIN</name>
<gene>
    <name evidence="1" type="ORF">Mlute_00498</name>
</gene>
<protein>
    <submittedName>
        <fullName evidence="1">Uncharacterized protein</fullName>
    </submittedName>
</protein>
<dbReference type="EMBL" id="QWKZ01000009">
    <property type="protein sequence ID" value="RIH88891.1"/>
    <property type="molecule type" value="Genomic_DNA"/>
</dbReference>
<dbReference type="Proteomes" id="UP000265800">
    <property type="component" value="Unassembled WGS sequence"/>
</dbReference>
<comment type="caution">
    <text evidence="1">The sequence shown here is derived from an EMBL/GenBank/DDBJ whole genome shotgun (WGS) entry which is preliminary data.</text>
</comment>
<reference evidence="1 2" key="1">
    <citation type="submission" date="2018-08" db="EMBL/GenBank/DDBJ databases">
        <title>Meiothermus luteus KCTC 52599 genome sequencing project.</title>
        <authorList>
            <person name="Da Costa M.S."/>
            <person name="Albuquerque L."/>
            <person name="Raposo P."/>
            <person name="Froufe H.J.C."/>
            <person name="Barroso C.S."/>
            <person name="Egas C."/>
        </authorList>
    </citation>
    <scope>NUCLEOTIDE SEQUENCE [LARGE SCALE GENOMIC DNA]</scope>
    <source>
        <strain evidence="1 2">KCTC 52599</strain>
    </source>
</reference>
<proteinExistence type="predicted"/>
<keyword evidence="2" id="KW-1185">Reference proteome</keyword>
<evidence type="ECO:0000313" key="2">
    <source>
        <dbReference type="Proteomes" id="UP000265800"/>
    </source>
</evidence>
<accession>A0A399F2P9</accession>
<evidence type="ECO:0000313" key="1">
    <source>
        <dbReference type="EMBL" id="RIH88891.1"/>
    </source>
</evidence>
<sequence>MPELPPKGSRVRVIDPKGCGCLYRFKIAGRWYLLKFLPPFEGTVSLKEYNGPTRVFASLEEAARFLKGATPE</sequence>
<dbReference type="AlphaFoldDB" id="A0A399F2P9"/>
<dbReference type="OrthoDB" id="26200at2"/>
<dbReference type="RefSeq" id="WP_147371021.1">
    <property type="nucleotide sequence ID" value="NZ_QWKZ01000009.1"/>
</dbReference>